<accession>A0AAV5A199</accession>
<keyword evidence="5" id="KW-1185">Reference proteome</keyword>
<dbReference type="GO" id="GO:0000055">
    <property type="term" value="P:ribosomal large subunit export from nucleus"/>
    <property type="evidence" value="ECO:0007669"/>
    <property type="project" value="TreeGrafter"/>
</dbReference>
<keyword evidence="1" id="KW-0813">Transport</keyword>
<feature type="domain" description="60S ribosomal export protein NMD3 SH3" evidence="3">
    <location>
        <begin position="246"/>
        <end position="285"/>
    </location>
</feature>
<comment type="function">
    <text evidence="1">Acts as an adapter for the XPO1/CRM1-mediated export of the 60S ribosomal subunit.</text>
</comment>
<dbReference type="EMBL" id="BPWL01000001">
    <property type="protein sequence ID" value="GJJ06791.1"/>
    <property type="molecule type" value="Genomic_DNA"/>
</dbReference>
<organism evidence="4 5">
    <name type="scientific">Clathrus columnatus</name>
    <dbReference type="NCBI Taxonomy" id="1419009"/>
    <lineage>
        <taxon>Eukaryota</taxon>
        <taxon>Fungi</taxon>
        <taxon>Dikarya</taxon>
        <taxon>Basidiomycota</taxon>
        <taxon>Agaricomycotina</taxon>
        <taxon>Agaricomycetes</taxon>
        <taxon>Phallomycetidae</taxon>
        <taxon>Phallales</taxon>
        <taxon>Clathraceae</taxon>
        <taxon>Clathrus</taxon>
    </lineage>
</organism>
<proteinExistence type="inferred from homology"/>
<dbReference type="PANTHER" id="PTHR12746">
    <property type="entry name" value="NONSENSE-MEDIATED MRNA DECAY PROTEIN 3"/>
    <property type="match status" value="1"/>
</dbReference>
<comment type="caution">
    <text evidence="4">The sequence shown here is derived from an EMBL/GenBank/DDBJ whole genome shotgun (WGS) entry which is preliminary data.</text>
</comment>
<dbReference type="GO" id="GO:0005634">
    <property type="term" value="C:nucleus"/>
    <property type="evidence" value="ECO:0007669"/>
    <property type="project" value="UniProtKB-SubCell"/>
</dbReference>
<dbReference type="PANTHER" id="PTHR12746:SF2">
    <property type="entry name" value="60S RIBOSOMAL EXPORT PROTEIN NMD3"/>
    <property type="match status" value="1"/>
</dbReference>
<dbReference type="InterPro" id="IPR039768">
    <property type="entry name" value="Nmd3"/>
</dbReference>
<reference evidence="4" key="1">
    <citation type="submission" date="2021-10" db="EMBL/GenBank/DDBJ databases">
        <title>De novo Genome Assembly of Clathrus columnatus (Basidiomycota, Fungi) Using Illumina and Nanopore Sequence Data.</title>
        <authorList>
            <person name="Ogiso-Tanaka E."/>
            <person name="Itagaki H."/>
            <person name="Hosoya T."/>
            <person name="Hosaka K."/>
        </authorList>
    </citation>
    <scope>NUCLEOTIDE SEQUENCE</scope>
    <source>
        <strain evidence="4">MO-923</strain>
    </source>
</reference>
<evidence type="ECO:0000259" key="3">
    <source>
        <dbReference type="Pfam" id="PF21193"/>
    </source>
</evidence>
<dbReference type="Proteomes" id="UP001050691">
    <property type="component" value="Unassembled WGS sequence"/>
</dbReference>
<protein>
    <recommendedName>
        <fullName evidence="1">60S ribosomal export protein NMD3</fullName>
    </recommendedName>
</protein>
<dbReference type="GO" id="GO:0043023">
    <property type="term" value="F:ribosomal large subunit binding"/>
    <property type="evidence" value="ECO:0007669"/>
    <property type="project" value="InterPro"/>
</dbReference>
<comment type="similarity">
    <text evidence="1">Belongs to the NMD3 family.</text>
</comment>
<keyword evidence="1" id="KW-0963">Cytoplasm</keyword>
<dbReference type="GO" id="GO:0015031">
    <property type="term" value="P:protein transport"/>
    <property type="evidence" value="ECO:0007669"/>
    <property type="project" value="UniProtKB-KW"/>
</dbReference>
<sequence>MNPITGLSKNYQIIYHHLENRFSVLDDGDVNESVTKLRRFIILRLFTHQLPFISFLTSGNIMRAAAGSVSYCGNCDRFLLPPAQWTLAAPESREILAICLKKLKGLNKIRLVHAGFISTTLKTIKSQIDYSKREYIVQHGQCPDCTRLAAKNTWKAMVQVRQKVPYKRTFLFLEKIILKRGAQKDTIPIKEVKDGLDFFCAQGGHAIRMTEFLADVVPSFEQQLSMDTQSNTTNFKSTYSVEIIPICKDNLVCLPLKQAQLLGNIRKLLHFVDPSTLQTCKITSSIYWRALVDSLVVVTDFVEFIVLDVESSGPTRGKLVSQKSGGVYLDPKL</sequence>
<evidence type="ECO:0000313" key="5">
    <source>
        <dbReference type="Proteomes" id="UP001050691"/>
    </source>
</evidence>
<dbReference type="Pfam" id="PF21193">
    <property type="entry name" value="NMD_SH3"/>
    <property type="match status" value="1"/>
</dbReference>
<dbReference type="AlphaFoldDB" id="A0AAV5A199"/>
<name>A0AAV5A199_9AGAM</name>
<dbReference type="InterPro" id="IPR048899">
    <property type="entry name" value="NMD_SH3"/>
</dbReference>
<keyword evidence="1" id="KW-0539">Nucleus</keyword>
<evidence type="ECO:0000313" key="4">
    <source>
        <dbReference type="EMBL" id="GJJ06791.1"/>
    </source>
</evidence>
<evidence type="ECO:0000259" key="2">
    <source>
        <dbReference type="Pfam" id="PF04981"/>
    </source>
</evidence>
<comment type="subcellular location">
    <subcellularLocation>
        <location evidence="1">Cytoplasm</location>
    </subcellularLocation>
    <subcellularLocation>
        <location evidence="1">Nucleus</location>
    </subcellularLocation>
</comment>
<evidence type="ECO:0000256" key="1">
    <source>
        <dbReference type="RuleBase" id="RU364108"/>
    </source>
</evidence>
<gene>
    <name evidence="4" type="ORF">Clacol_000987</name>
</gene>
<keyword evidence="1" id="KW-0653">Protein transport</keyword>
<dbReference type="Pfam" id="PF04981">
    <property type="entry name" value="NMD3"/>
    <property type="match status" value="1"/>
</dbReference>
<dbReference type="GO" id="GO:0005737">
    <property type="term" value="C:cytoplasm"/>
    <property type="evidence" value="ECO:0007669"/>
    <property type="project" value="UniProtKB-SubCell"/>
</dbReference>
<feature type="domain" description="Nmd3 N-terminal" evidence="2">
    <location>
        <begin position="68"/>
        <end position="243"/>
    </location>
</feature>
<dbReference type="InterPro" id="IPR007064">
    <property type="entry name" value="Nmd3_N"/>
</dbReference>